<dbReference type="InterPro" id="IPR001986">
    <property type="entry name" value="Enolpyruvate_Tfrase_dom"/>
</dbReference>
<comment type="subcellular location">
    <subcellularLocation>
        <location evidence="7">Cytoplasm</location>
    </subcellularLocation>
</comment>
<dbReference type="HAMAP" id="MF_00210">
    <property type="entry name" value="EPSP_synth"/>
    <property type="match status" value="1"/>
</dbReference>
<dbReference type="PANTHER" id="PTHR21090">
    <property type="entry name" value="AROM/DEHYDROQUINATE SYNTHASE"/>
    <property type="match status" value="1"/>
</dbReference>
<dbReference type="Gene3D" id="3.65.10.10">
    <property type="entry name" value="Enolpyruvate transferase domain"/>
    <property type="match status" value="3"/>
</dbReference>
<dbReference type="Proteomes" id="UP000001822">
    <property type="component" value="Chromosome"/>
</dbReference>
<evidence type="ECO:0000256" key="2">
    <source>
        <dbReference type="ARBA" id="ARBA00009948"/>
    </source>
</evidence>
<evidence type="ECO:0000313" key="9">
    <source>
        <dbReference type="EMBL" id="ABG58004.1"/>
    </source>
</evidence>
<feature type="binding site" evidence="7">
    <location>
        <position position="35"/>
    </location>
    <ligand>
        <name>3-phosphoshikimate</name>
        <dbReference type="ChEBI" id="CHEBI:145989"/>
    </ligand>
</feature>
<comment type="catalytic activity">
    <reaction evidence="6">
        <text>3-phosphoshikimate + phosphoenolpyruvate = 5-O-(1-carboxyvinyl)-3-phosphoshikimate + phosphate</text>
        <dbReference type="Rhea" id="RHEA:21256"/>
        <dbReference type="ChEBI" id="CHEBI:43474"/>
        <dbReference type="ChEBI" id="CHEBI:57701"/>
        <dbReference type="ChEBI" id="CHEBI:58702"/>
        <dbReference type="ChEBI" id="CHEBI:145989"/>
        <dbReference type="EC" id="2.5.1.19"/>
    </reaction>
    <physiologicalReaction direction="left-to-right" evidence="6">
        <dbReference type="Rhea" id="RHEA:21257"/>
    </physiologicalReaction>
</comment>
<keyword evidence="3 7" id="KW-0028">Amino-acid biosynthesis</keyword>
<dbReference type="InterPro" id="IPR036968">
    <property type="entry name" value="Enolpyruvate_Tfrase_sf"/>
</dbReference>
<feature type="active site" description="Proton acceptor" evidence="7">
    <location>
        <position position="299"/>
    </location>
</feature>
<evidence type="ECO:0000256" key="6">
    <source>
        <dbReference type="ARBA" id="ARBA00044633"/>
    </source>
</evidence>
<dbReference type="EMBL" id="CP000383">
    <property type="protein sequence ID" value="ABG58004.1"/>
    <property type="molecule type" value="Genomic_DNA"/>
</dbReference>
<organism evidence="9 10">
    <name type="scientific">Cytophaga hutchinsonii (strain ATCC 33406 / DSM 1761 / CIP 103989 / NBRC 15051 / NCIMB 9469 / D465)</name>
    <dbReference type="NCBI Taxonomy" id="269798"/>
    <lineage>
        <taxon>Bacteria</taxon>
        <taxon>Pseudomonadati</taxon>
        <taxon>Bacteroidota</taxon>
        <taxon>Cytophagia</taxon>
        <taxon>Cytophagales</taxon>
        <taxon>Cytophagaceae</taxon>
        <taxon>Cytophaga</taxon>
    </lineage>
</organism>
<dbReference type="KEGG" id="chu:CHU_0717"/>
<dbReference type="UniPathway" id="UPA00053">
    <property type="reaction ID" value="UER00089"/>
</dbReference>
<feature type="domain" description="Enolpyruvate transferase" evidence="8">
    <location>
        <begin position="72"/>
        <end position="408"/>
    </location>
</feature>
<feature type="binding site" evidence="7">
    <location>
        <position position="158"/>
    </location>
    <ligand>
        <name>phosphoenolpyruvate</name>
        <dbReference type="ChEBI" id="CHEBI:58702"/>
    </ligand>
</feature>
<feature type="binding site" evidence="7">
    <location>
        <position position="326"/>
    </location>
    <ligand>
        <name>3-phosphoshikimate</name>
        <dbReference type="ChEBI" id="CHEBI:145989"/>
    </ligand>
</feature>
<feature type="binding site" evidence="7">
    <location>
        <position position="157"/>
    </location>
    <ligand>
        <name>3-phosphoshikimate</name>
        <dbReference type="ChEBI" id="CHEBI:145989"/>
    </ligand>
</feature>
<dbReference type="Pfam" id="PF00275">
    <property type="entry name" value="EPSP_synthase"/>
    <property type="match status" value="1"/>
</dbReference>
<dbReference type="GO" id="GO:0009073">
    <property type="term" value="P:aromatic amino acid family biosynthetic process"/>
    <property type="evidence" value="ECO:0007669"/>
    <property type="project" value="UniProtKB-KW"/>
</dbReference>
<feature type="binding site" evidence="7">
    <location>
        <position position="330"/>
    </location>
    <ligand>
        <name>phosphoenolpyruvate</name>
        <dbReference type="ChEBI" id="CHEBI:58702"/>
    </ligand>
</feature>
<evidence type="ECO:0000256" key="4">
    <source>
        <dbReference type="ARBA" id="ARBA00022679"/>
    </source>
</evidence>
<feature type="binding site" evidence="7">
    <location>
        <position position="399"/>
    </location>
    <ligand>
        <name>phosphoenolpyruvate</name>
        <dbReference type="ChEBI" id="CHEBI:58702"/>
    </ligand>
</feature>
<feature type="binding site" evidence="7">
    <location>
        <position position="184"/>
    </location>
    <ligand>
        <name>3-phosphoshikimate</name>
        <dbReference type="ChEBI" id="CHEBI:145989"/>
    </ligand>
</feature>
<feature type="binding site" evidence="7">
    <location>
        <position position="158"/>
    </location>
    <ligand>
        <name>3-phosphoshikimate</name>
        <dbReference type="ChEBI" id="CHEBI:145989"/>
    </ligand>
</feature>
<feature type="binding site" evidence="7">
    <location>
        <position position="156"/>
    </location>
    <ligand>
        <name>3-phosphoshikimate</name>
        <dbReference type="ChEBI" id="CHEBI:145989"/>
    </ligand>
</feature>
<comment type="subunit">
    <text evidence="7">Monomer.</text>
</comment>
<keyword evidence="5 7" id="KW-0057">Aromatic amino acid biosynthesis</keyword>
<dbReference type="GO" id="GO:0008652">
    <property type="term" value="P:amino acid biosynthetic process"/>
    <property type="evidence" value="ECO:0007669"/>
    <property type="project" value="UniProtKB-KW"/>
</dbReference>
<comment type="caution">
    <text evidence="7">Lacks conserved residue(s) required for the propagation of feature annotation.</text>
</comment>
<evidence type="ECO:0000259" key="8">
    <source>
        <dbReference type="Pfam" id="PF00275"/>
    </source>
</evidence>
<evidence type="ECO:0000313" key="10">
    <source>
        <dbReference type="Proteomes" id="UP000001822"/>
    </source>
</evidence>
<dbReference type="InterPro" id="IPR013792">
    <property type="entry name" value="RNA3'P_cycl/enolpyr_Trfase_a/b"/>
</dbReference>
<dbReference type="PIRSF" id="PIRSF000505">
    <property type="entry name" value="EPSPS"/>
    <property type="match status" value="1"/>
</dbReference>
<dbReference type="OrthoDB" id="9809920at2"/>
<dbReference type="SUPFAM" id="SSF55205">
    <property type="entry name" value="EPT/RTPC-like"/>
    <property type="match status" value="1"/>
</dbReference>
<proteinExistence type="inferred from homology"/>
<sequence>MQASDTTAQAFHITHTSGVVNHTITPPASKSESNRVLVIDALTGRKSQLDNLSNARDTQTMIRLLDSDSNPVWDVLDAGTTMRFLTAFSAFNGKPREMTGTPRMKERPIKLLVDALRELGAVIEYKEKEGYPPILIHPFKPELAKTDYIKIKGDVSSQYITALLMIAPVLPKGLTIELLGHVGSKPYIEMTLRLMEHFGVTSEWKDNIIKISHQTYKPAQYKVESDWSGSSYWFSVAALAKEANIELKGYVKNSLQGDHVIVDIMDQLGVKTEFTADGLKLTKQPVKGNLVWDFTDCPDLAQTVAVILAAKGVEGTLSGLQSLRIKETDRIAAIQNELRKFGADMIEIEKDVTYKVVPGTFKVDGQSVHTYEDHRMAMAFAPLALLGKVTIEEPSVVNKSYPLYWEDLKKVGFMF</sequence>
<reference evidence="9 10" key="1">
    <citation type="journal article" date="2007" name="Appl. Environ. Microbiol.">
        <title>Genome sequence of the cellulolytic gliding bacterium Cytophaga hutchinsonii.</title>
        <authorList>
            <person name="Xie G."/>
            <person name="Bruce D.C."/>
            <person name="Challacombe J.F."/>
            <person name="Chertkov O."/>
            <person name="Detter J.C."/>
            <person name="Gilna P."/>
            <person name="Han C.S."/>
            <person name="Lucas S."/>
            <person name="Misra M."/>
            <person name="Myers G.L."/>
            <person name="Richardson P."/>
            <person name="Tapia R."/>
            <person name="Thayer N."/>
            <person name="Thompson L.S."/>
            <person name="Brettin T.S."/>
            <person name="Henrissat B."/>
            <person name="Wilson D.B."/>
            <person name="McBride M.J."/>
        </authorList>
    </citation>
    <scope>NUCLEOTIDE SEQUENCE [LARGE SCALE GENOMIC DNA]</scope>
    <source>
        <strain evidence="10">ATCC 33406 / DSM 1761 / CIP 103989 / NBRC 15051 / NCIMB 9469 / D465</strain>
    </source>
</reference>
<feature type="binding site" evidence="7">
    <location>
        <position position="79"/>
    </location>
    <ligand>
        <name>phosphoenolpyruvate</name>
        <dbReference type="ChEBI" id="CHEBI:58702"/>
    </ligand>
</feature>
<keyword evidence="7" id="KW-0963">Cytoplasm</keyword>
<evidence type="ECO:0000256" key="5">
    <source>
        <dbReference type="ARBA" id="ARBA00023141"/>
    </source>
</evidence>
<comment type="pathway">
    <text evidence="1 7">Metabolic intermediate biosynthesis; chorismate biosynthesis; chorismate from D-erythrose 4-phosphate and phosphoenolpyruvate: step 6/7.</text>
</comment>
<dbReference type="GO" id="GO:0003866">
    <property type="term" value="F:3-phosphoshikimate 1-carboxyvinyltransferase activity"/>
    <property type="evidence" value="ECO:0007669"/>
    <property type="project" value="UniProtKB-UniRule"/>
</dbReference>
<keyword evidence="10" id="KW-1185">Reference proteome</keyword>
<dbReference type="PANTHER" id="PTHR21090:SF5">
    <property type="entry name" value="PENTAFUNCTIONAL AROM POLYPEPTIDE"/>
    <property type="match status" value="1"/>
</dbReference>
<dbReference type="RefSeq" id="WP_011584120.1">
    <property type="nucleotide sequence ID" value="NC_008255.1"/>
</dbReference>
<dbReference type="CDD" id="cd01556">
    <property type="entry name" value="EPSP_synthase"/>
    <property type="match status" value="1"/>
</dbReference>
<feature type="binding site" evidence="7">
    <location>
        <position position="30"/>
    </location>
    <ligand>
        <name>3-phosphoshikimate</name>
        <dbReference type="ChEBI" id="CHEBI:145989"/>
    </ligand>
</feature>
<evidence type="ECO:0000256" key="3">
    <source>
        <dbReference type="ARBA" id="ARBA00022605"/>
    </source>
</evidence>
<dbReference type="GO" id="GO:0009423">
    <property type="term" value="P:chorismate biosynthetic process"/>
    <property type="evidence" value="ECO:0007669"/>
    <property type="project" value="UniProtKB-UniRule"/>
</dbReference>
<dbReference type="PROSITE" id="PS00885">
    <property type="entry name" value="EPSP_SYNTHASE_2"/>
    <property type="match status" value="1"/>
</dbReference>
<dbReference type="GO" id="GO:0005737">
    <property type="term" value="C:cytoplasm"/>
    <property type="evidence" value="ECO:0007669"/>
    <property type="project" value="UniProtKB-SubCell"/>
</dbReference>
<feature type="binding site" evidence="7">
    <location>
        <position position="107"/>
    </location>
    <ligand>
        <name>phosphoenolpyruvate</name>
        <dbReference type="ChEBI" id="CHEBI:58702"/>
    </ligand>
</feature>
<feature type="binding site" evidence="7">
    <location>
        <position position="30"/>
    </location>
    <ligand>
        <name>phosphoenolpyruvate</name>
        <dbReference type="ChEBI" id="CHEBI:58702"/>
    </ligand>
</feature>
<protein>
    <recommendedName>
        <fullName evidence="7">3-phosphoshikimate 1-carboxyvinyltransferase</fullName>
        <ecNumber evidence="7">2.5.1.19</ecNumber>
    </recommendedName>
    <alternativeName>
        <fullName evidence="7">5-enolpyruvylshikimate-3-phosphate synthase</fullName>
        <shortName evidence="7">EPSP synthase</shortName>
        <shortName evidence="7">EPSPS</shortName>
    </alternativeName>
</protein>
<dbReference type="AlphaFoldDB" id="A0A6N4SP14"/>
<keyword evidence="4 7" id="KW-0808">Transferase</keyword>
<name>A0A6N4SP14_CYTH3</name>
<dbReference type="InterPro" id="IPR006264">
    <property type="entry name" value="EPSP_synthase"/>
</dbReference>
<dbReference type="InterPro" id="IPR023193">
    <property type="entry name" value="EPSP_synthase_CS"/>
</dbReference>
<evidence type="ECO:0000256" key="7">
    <source>
        <dbReference type="HAMAP-Rule" id="MF_00210"/>
    </source>
</evidence>
<evidence type="ECO:0000256" key="1">
    <source>
        <dbReference type="ARBA" id="ARBA00004811"/>
    </source>
</evidence>
<feature type="binding site" evidence="7">
    <location>
        <position position="375"/>
    </location>
    <ligand>
        <name>phosphoenolpyruvate</name>
        <dbReference type="ChEBI" id="CHEBI:58702"/>
    </ligand>
</feature>
<feature type="binding site" evidence="7">
    <location>
        <position position="31"/>
    </location>
    <ligand>
        <name>3-phosphoshikimate</name>
        <dbReference type="ChEBI" id="CHEBI:145989"/>
    </ligand>
</feature>
<dbReference type="EC" id="2.5.1.19" evidence="7"/>
<feature type="binding site" evidence="7">
    <location>
        <position position="299"/>
    </location>
    <ligand>
        <name>3-phosphoshikimate</name>
        <dbReference type="ChEBI" id="CHEBI:145989"/>
    </ligand>
</feature>
<comment type="similarity">
    <text evidence="2 7">Belongs to the EPSP synthase family.</text>
</comment>
<accession>A0A6N4SP14</accession>
<gene>
    <name evidence="7 9" type="primary">aroA</name>
    <name evidence="9" type="ordered locus">CHU_0717</name>
</gene>
<comment type="function">
    <text evidence="7">Catalyzes the transfer of the enolpyruvyl moiety of phosphoenolpyruvate (PEP) to the 5-hydroxyl of shikimate-3-phosphate (S3P) to produce enolpyruvyl shikimate-3-phosphate and inorganic phosphate.</text>
</comment>